<feature type="transmembrane region" description="Helical" evidence="8">
    <location>
        <begin position="76"/>
        <end position="96"/>
    </location>
</feature>
<sequence>MRAHVMTLANSIIGVSILAMPFCFKECGIVLSTLLLVLSNLMSRASCHFLLKSAIKSRTRDFEFLAFHLFGKLGKFTVELCIIMFLMGTCIAFFVVMGDLGPQIIGDTFNIKNTSALRPSIMIGLAAFVVLPLGLLRDVNSLNTICTAAIIFYACLVFKIFVEAFDKLFSSVWVSEIYFWKPAGLLQCLPIFSMSLFCQTQLFDIFESISNESLDKLNAIIRSSMNMCTSVYISVGILGYIAYHDSILTGNILTSFSQCLSSDIIKIGFVMSIAVSFPLVIFPCRSSIYSLLATKDYVLVSGGRQHIAETPFKCITFFIVLFSLLTGLIMPNIEVVLGLIGSTIGVMINVMFPSMFLVRVANKSPKERFLARFIFFVGIFIMVMGTLANLYAIQQSFSTLQKVDRDIVDVKGVISADLLANELAKQQLNDKKIKSLELKSKDKLLEVQKLKTSEEIRIEPPIPVEPVMKPNVEVKEEKIRKVDSGNTISKDAIKKEDEELEKRPEIELLEKLKSHENEEKKILAESKQILEELKGARQVQFDKSKKKPIKQIKELNTIIGRQEEKKPIVFLNEKKSQIEDVVKDKLPFPLVVQEANKSNKSKTEVNRDKRDLTSTVQNDNDKDENCQKNEKAENVESMTISNEKKDIMLETKA</sequence>
<evidence type="ECO:0000256" key="8">
    <source>
        <dbReference type="SAM" id="Phobius"/>
    </source>
</evidence>
<dbReference type="Pfam" id="PF01490">
    <property type="entry name" value="Aa_trans"/>
    <property type="match status" value="1"/>
</dbReference>
<keyword evidence="6 8" id="KW-0472">Membrane</keyword>
<feature type="transmembrane region" description="Helical" evidence="8">
    <location>
        <begin position="312"/>
        <end position="330"/>
    </location>
</feature>
<dbReference type="GO" id="GO:0016020">
    <property type="term" value="C:membrane"/>
    <property type="evidence" value="ECO:0007669"/>
    <property type="project" value="UniProtKB-SubCell"/>
</dbReference>
<dbReference type="PANTHER" id="PTHR22950">
    <property type="entry name" value="AMINO ACID TRANSPORTER"/>
    <property type="match status" value="1"/>
</dbReference>
<keyword evidence="2" id="KW-0813">Transport</keyword>
<protein>
    <submittedName>
        <fullName evidence="10">Amino acid transporter, transmembrane domain</fullName>
    </submittedName>
</protein>
<feature type="compositionally biased region" description="Basic and acidic residues" evidence="7">
    <location>
        <begin position="601"/>
        <end position="612"/>
    </location>
</feature>
<evidence type="ECO:0000313" key="10">
    <source>
        <dbReference type="EMBL" id="VVC45135.1"/>
    </source>
</evidence>
<evidence type="ECO:0000313" key="11">
    <source>
        <dbReference type="Proteomes" id="UP000325440"/>
    </source>
</evidence>
<evidence type="ECO:0000256" key="6">
    <source>
        <dbReference type="ARBA" id="ARBA00023136"/>
    </source>
</evidence>
<feature type="transmembrane region" description="Helical" evidence="8">
    <location>
        <begin position="142"/>
        <end position="162"/>
    </location>
</feature>
<evidence type="ECO:0000256" key="5">
    <source>
        <dbReference type="ARBA" id="ARBA00022989"/>
    </source>
</evidence>
<dbReference type="PANTHER" id="PTHR22950:SF646">
    <property type="entry name" value="SODIUM-COUPLED NEUTRAL AMINO ACID TRANSPORTER 10-RELATED"/>
    <property type="match status" value="1"/>
</dbReference>
<evidence type="ECO:0000256" key="2">
    <source>
        <dbReference type="ARBA" id="ARBA00022448"/>
    </source>
</evidence>
<feature type="transmembrane region" description="Helical" evidence="8">
    <location>
        <begin position="224"/>
        <end position="244"/>
    </location>
</feature>
<dbReference type="AlphaFoldDB" id="A0A5E4NPF1"/>
<dbReference type="OrthoDB" id="513400at2759"/>
<feature type="transmembrane region" description="Helical" evidence="8">
    <location>
        <begin position="336"/>
        <end position="358"/>
    </location>
</feature>
<keyword evidence="11" id="KW-1185">Reference proteome</keyword>
<dbReference type="InterPro" id="IPR013057">
    <property type="entry name" value="AA_transpt_TM"/>
</dbReference>
<feature type="compositionally biased region" description="Basic and acidic residues" evidence="7">
    <location>
        <begin position="619"/>
        <end position="634"/>
    </location>
</feature>
<keyword evidence="4" id="KW-0029">Amino-acid transport</keyword>
<dbReference type="EMBL" id="CABPRJ010002395">
    <property type="protein sequence ID" value="VVC45135.1"/>
    <property type="molecule type" value="Genomic_DNA"/>
</dbReference>
<comment type="subcellular location">
    <subcellularLocation>
        <location evidence="1">Membrane</location>
        <topology evidence="1">Multi-pass membrane protein</topology>
    </subcellularLocation>
</comment>
<feature type="domain" description="Amino acid transporter transmembrane" evidence="9">
    <location>
        <begin position="4"/>
        <end position="387"/>
    </location>
</feature>
<feature type="compositionally biased region" description="Basic and acidic residues" evidence="7">
    <location>
        <begin position="642"/>
        <end position="653"/>
    </location>
</feature>
<gene>
    <name evidence="10" type="ORF">CINCED_3A007946</name>
</gene>
<accession>A0A5E4NPF1</accession>
<evidence type="ECO:0000256" key="4">
    <source>
        <dbReference type="ARBA" id="ARBA00022970"/>
    </source>
</evidence>
<feature type="transmembrane region" description="Helical" evidence="8">
    <location>
        <begin position="264"/>
        <end position="282"/>
    </location>
</feature>
<name>A0A5E4NPF1_9HEMI</name>
<feature type="transmembrane region" description="Helical" evidence="8">
    <location>
        <begin position="370"/>
        <end position="392"/>
    </location>
</feature>
<evidence type="ECO:0000256" key="3">
    <source>
        <dbReference type="ARBA" id="ARBA00022692"/>
    </source>
</evidence>
<keyword evidence="5 8" id="KW-1133">Transmembrane helix</keyword>
<reference evidence="10 11" key="1">
    <citation type="submission" date="2019-08" db="EMBL/GenBank/DDBJ databases">
        <authorList>
            <person name="Alioto T."/>
            <person name="Alioto T."/>
            <person name="Gomez Garrido J."/>
        </authorList>
    </citation>
    <scope>NUCLEOTIDE SEQUENCE [LARGE SCALE GENOMIC DNA]</scope>
</reference>
<evidence type="ECO:0000256" key="1">
    <source>
        <dbReference type="ARBA" id="ARBA00004141"/>
    </source>
</evidence>
<dbReference type="GO" id="GO:0015179">
    <property type="term" value="F:L-amino acid transmembrane transporter activity"/>
    <property type="evidence" value="ECO:0007669"/>
    <property type="project" value="TreeGrafter"/>
</dbReference>
<keyword evidence="3 8" id="KW-0812">Transmembrane</keyword>
<feature type="region of interest" description="Disordered" evidence="7">
    <location>
        <begin position="596"/>
        <end position="653"/>
    </location>
</feature>
<evidence type="ECO:0000256" key="7">
    <source>
        <dbReference type="SAM" id="MobiDB-lite"/>
    </source>
</evidence>
<organism evidence="10 11">
    <name type="scientific">Cinara cedri</name>
    <dbReference type="NCBI Taxonomy" id="506608"/>
    <lineage>
        <taxon>Eukaryota</taxon>
        <taxon>Metazoa</taxon>
        <taxon>Ecdysozoa</taxon>
        <taxon>Arthropoda</taxon>
        <taxon>Hexapoda</taxon>
        <taxon>Insecta</taxon>
        <taxon>Pterygota</taxon>
        <taxon>Neoptera</taxon>
        <taxon>Paraneoptera</taxon>
        <taxon>Hemiptera</taxon>
        <taxon>Sternorrhyncha</taxon>
        <taxon>Aphidomorpha</taxon>
        <taxon>Aphidoidea</taxon>
        <taxon>Aphididae</taxon>
        <taxon>Lachninae</taxon>
        <taxon>Cinara</taxon>
    </lineage>
</organism>
<evidence type="ECO:0000259" key="9">
    <source>
        <dbReference type="Pfam" id="PF01490"/>
    </source>
</evidence>
<dbReference type="Proteomes" id="UP000325440">
    <property type="component" value="Unassembled WGS sequence"/>
</dbReference>
<feature type="transmembrane region" description="Helical" evidence="8">
    <location>
        <begin position="116"/>
        <end position="135"/>
    </location>
</feature>
<feature type="transmembrane region" description="Helical" evidence="8">
    <location>
        <begin position="12"/>
        <end position="38"/>
    </location>
</feature>
<proteinExistence type="predicted"/>